<dbReference type="InParanoid" id="A0A2H3DUQ3"/>
<reference evidence="6" key="1">
    <citation type="journal article" date="2017" name="Nat. Ecol. Evol.">
        <title>Genome expansion and lineage-specific genetic innovations in the forest pathogenic fungi Armillaria.</title>
        <authorList>
            <person name="Sipos G."/>
            <person name="Prasanna A.N."/>
            <person name="Walter M.C."/>
            <person name="O'Connor E."/>
            <person name="Balint B."/>
            <person name="Krizsan K."/>
            <person name="Kiss B."/>
            <person name="Hess J."/>
            <person name="Varga T."/>
            <person name="Slot J."/>
            <person name="Riley R."/>
            <person name="Boka B."/>
            <person name="Rigling D."/>
            <person name="Barry K."/>
            <person name="Lee J."/>
            <person name="Mihaltcheva S."/>
            <person name="LaButti K."/>
            <person name="Lipzen A."/>
            <person name="Waldron R."/>
            <person name="Moloney N.M."/>
            <person name="Sperisen C."/>
            <person name="Kredics L."/>
            <person name="Vagvoelgyi C."/>
            <person name="Patrignani A."/>
            <person name="Fitzpatrick D."/>
            <person name="Nagy I."/>
            <person name="Doyle S."/>
            <person name="Anderson J.B."/>
            <person name="Grigoriev I.V."/>
            <person name="Gueldener U."/>
            <person name="Muensterkoetter M."/>
            <person name="Nagy L.G."/>
        </authorList>
    </citation>
    <scope>NUCLEOTIDE SEQUENCE [LARGE SCALE GENOMIC DNA]</scope>
    <source>
        <strain evidence="6">Ar21-2</strain>
    </source>
</reference>
<dbReference type="GO" id="GO:0016787">
    <property type="term" value="F:hydrolase activity"/>
    <property type="evidence" value="ECO:0007669"/>
    <property type="project" value="UniProtKB-KW"/>
</dbReference>
<keyword evidence="4" id="KW-0862">Zinc</keyword>
<evidence type="ECO:0000256" key="2">
    <source>
        <dbReference type="ARBA" id="ARBA00022723"/>
    </source>
</evidence>
<dbReference type="AlphaFoldDB" id="A0A2H3DUQ3"/>
<proteinExistence type="inferred from homology"/>
<dbReference type="PANTHER" id="PTHR42978">
    <property type="entry name" value="QUORUM-QUENCHING LACTONASE YTNP-RELATED-RELATED"/>
    <property type="match status" value="1"/>
</dbReference>
<keyword evidence="6" id="KW-1185">Reference proteome</keyword>
<dbReference type="GO" id="GO:0046872">
    <property type="term" value="F:metal ion binding"/>
    <property type="evidence" value="ECO:0007669"/>
    <property type="project" value="UniProtKB-KW"/>
</dbReference>
<dbReference type="PANTHER" id="PTHR42978:SF5">
    <property type="entry name" value="METALLO-BETA-LACTAMASE DOMAIN-CONTAINING PROTEIN"/>
    <property type="match status" value="1"/>
</dbReference>
<dbReference type="Proteomes" id="UP000217790">
    <property type="component" value="Unassembled WGS sequence"/>
</dbReference>
<evidence type="ECO:0000256" key="4">
    <source>
        <dbReference type="ARBA" id="ARBA00022833"/>
    </source>
</evidence>
<organism evidence="5 6">
    <name type="scientific">Armillaria gallica</name>
    <name type="common">Bulbous honey fungus</name>
    <name type="synonym">Armillaria bulbosa</name>
    <dbReference type="NCBI Taxonomy" id="47427"/>
    <lineage>
        <taxon>Eukaryota</taxon>
        <taxon>Fungi</taxon>
        <taxon>Dikarya</taxon>
        <taxon>Basidiomycota</taxon>
        <taxon>Agaricomycotina</taxon>
        <taxon>Agaricomycetes</taxon>
        <taxon>Agaricomycetidae</taxon>
        <taxon>Agaricales</taxon>
        <taxon>Marasmiineae</taxon>
        <taxon>Physalacriaceae</taxon>
        <taxon>Armillaria</taxon>
    </lineage>
</organism>
<name>A0A2H3DUQ3_ARMGA</name>
<gene>
    <name evidence="5" type="ORF">ARMGADRAFT_1107120</name>
</gene>
<evidence type="ECO:0000256" key="1">
    <source>
        <dbReference type="ARBA" id="ARBA00007749"/>
    </source>
</evidence>
<evidence type="ECO:0000256" key="3">
    <source>
        <dbReference type="ARBA" id="ARBA00022801"/>
    </source>
</evidence>
<evidence type="ECO:0000313" key="6">
    <source>
        <dbReference type="Proteomes" id="UP000217790"/>
    </source>
</evidence>
<dbReference type="STRING" id="47427.A0A2H3DUQ3"/>
<comment type="similarity">
    <text evidence="1">Belongs to the metallo-beta-lactamase superfamily.</text>
</comment>
<evidence type="ECO:0000313" key="5">
    <source>
        <dbReference type="EMBL" id="PBK91176.1"/>
    </source>
</evidence>
<evidence type="ECO:0008006" key="7">
    <source>
        <dbReference type="Google" id="ProtNLM"/>
    </source>
</evidence>
<dbReference type="InterPro" id="IPR051013">
    <property type="entry name" value="MBL_superfamily_lactonases"/>
</dbReference>
<keyword evidence="2" id="KW-0479">Metal-binding</keyword>
<keyword evidence="3" id="KW-0378">Hydrolase</keyword>
<sequence>MKGNIMFDLGMRMDQEKYAPVVQGFFNLFRELGRYDMGSDEGEMVSEQLVKGGVYSICTLPNSNFAYSLTHFNYISDISIFPSTTELVIGPGMDLQTYPEHEDAYLIESDTMLWPKVTELSFSNAMLHIMDLPALDYFGDRSFYVLDTPSHHPGHISSLTHVMPIIFVLLKGDCCYHVGDIHPSPPPFSLHLPCIIPSECNALPLHILLRQNQVRAPTKDPSTTRTLSV</sequence>
<protein>
    <recommendedName>
        <fullName evidence="7">Metallo-beta-lactamase domain-containing protein</fullName>
    </recommendedName>
</protein>
<dbReference type="OrthoDB" id="3057184at2759"/>
<accession>A0A2H3DUQ3</accession>
<dbReference type="EMBL" id="KZ293662">
    <property type="protein sequence ID" value="PBK91176.1"/>
    <property type="molecule type" value="Genomic_DNA"/>
</dbReference>